<reference evidence="2" key="1">
    <citation type="submission" date="2021-03" db="EMBL/GenBank/DDBJ databases">
        <title>Fibrella sp. HMF5335 genome sequencing and assembly.</title>
        <authorList>
            <person name="Kang H."/>
            <person name="Kim H."/>
            <person name="Bae S."/>
            <person name="Joh K."/>
        </authorList>
    </citation>
    <scope>NUCLEOTIDE SEQUENCE</scope>
    <source>
        <strain evidence="2">HMF5335</strain>
    </source>
</reference>
<evidence type="ECO:0000256" key="1">
    <source>
        <dbReference type="SAM" id="SignalP"/>
    </source>
</evidence>
<organism evidence="2 3">
    <name type="scientific">Fibrella rubiginis</name>
    <dbReference type="NCBI Taxonomy" id="2817060"/>
    <lineage>
        <taxon>Bacteria</taxon>
        <taxon>Pseudomonadati</taxon>
        <taxon>Bacteroidota</taxon>
        <taxon>Cytophagia</taxon>
        <taxon>Cytophagales</taxon>
        <taxon>Spirosomataceae</taxon>
        <taxon>Fibrella</taxon>
    </lineage>
</organism>
<feature type="chain" id="PRO_5036967515" description="Lipoprotein" evidence="1">
    <location>
        <begin position="19"/>
        <end position="144"/>
    </location>
</feature>
<comment type="caution">
    <text evidence="2">The sequence shown here is derived from an EMBL/GenBank/DDBJ whole genome shotgun (WGS) entry which is preliminary data.</text>
</comment>
<name>A0A939K5Z7_9BACT</name>
<proteinExistence type="predicted"/>
<gene>
    <name evidence="2" type="ORF">J2I47_26020</name>
</gene>
<feature type="signal peptide" evidence="1">
    <location>
        <begin position="1"/>
        <end position="18"/>
    </location>
</feature>
<keyword evidence="1" id="KW-0732">Signal</keyword>
<dbReference type="AlphaFoldDB" id="A0A939K5Z7"/>
<dbReference type="RefSeq" id="WP_207367560.1">
    <property type="nucleotide sequence ID" value="NZ_JAFMYV010000022.1"/>
</dbReference>
<evidence type="ECO:0000313" key="3">
    <source>
        <dbReference type="Proteomes" id="UP000664034"/>
    </source>
</evidence>
<dbReference type="EMBL" id="JAFMYV010000022">
    <property type="protein sequence ID" value="MBO0940029.1"/>
    <property type="molecule type" value="Genomic_DNA"/>
</dbReference>
<evidence type="ECO:0000313" key="2">
    <source>
        <dbReference type="EMBL" id="MBO0940029.1"/>
    </source>
</evidence>
<accession>A0A939K5Z7</accession>
<keyword evidence="3" id="KW-1185">Reference proteome</keyword>
<protein>
    <recommendedName>
        <fullName evidence="4">Lipoprotein</fullName>
    </recommendedName>
</protein>
<dbReference type="Proteomes" id="UP000664034">
    <property type="component" value="Unassembled WGS sequence"/>
</dbReference>
<evidence type="ECO:0008006" key="4">
    <source>
        <dbReference type="Google" id="ProtNLM"/>
    </source>
</evidence>
<sequence>MNRILIILIMLLPVVACKKTTDVAPQKPAAAVAGNYTLSSFTLQQPSSQTDIQIDRMPVTKNGVTVSGTVVATQGPKDGFVNLKVTLKVGTQQESLDLTDIEVKQASGAYGLYYGSERVGDATGSNIIFNLNDGTDKLAFVADK</sequence>